<dbReference type="Proteomes" id="UP001629288">
    <property type="component" value="Unassembled WGS sequence"/>
</dbReference>
<keyword evidence="3" id="KW-1185">Reference proteome</keyword>
<dbReference type="EMBL" id="JAQQDH010000002">
    <property type="protein sequence ID" value="MFM0443655.1"/>
    <property type="molecule type" value="Genomic_DNA"/>
</dbReference>
<feature type="region of interest" description="Disordered" evidence="1">
    <location>
        <begin position="112"/>
        <end position="141"/>
    </location>
</feature>
<accession>A0ABW9C1F3</accession>
<organism evidence="2 3">
    <name type="scientific">Paraburkholderia strydomiana</name>
    <dbReference type="NCBI Taxonomy" id="1245417"/>
    <lineage>
        <taxon>Bacteria</taxon>
        <taxon>Pseudomonadati</taxon>
        <taxon>Pseudomonadota</taxon>
        <taxon>Betaproteobacteria</taxon>
        <taxon>Burkholderiales</taxon>
        <taxon>Burkholderiaceae</taxon>
        <taxon>Paraburkholderia</taxon>
    </lineage>
</organism>
<feature type="compositionally biased region" description="Pro residues" evidence="1">
    <location>
        <begin position="117"/>
        <end position="137"/>
    </location>
</feature>
<evidence type="ECO:0000313" key="2">
    <source>
        <dbReference type="EMBL" id="MFM0443655.1"/>
    </source>
</evidence>
<evidence type="ECO:0000256" key="1">
    <source>
        <dbReference type="SAM" id="MobiDB-lite"/>
    </source>
</evidence>
<protein>
    <submittedName>
        <fullName evidence="2">Uncharacterized protein</fullName>
    </submittedName>
</protein>
<proteinExistence type="predicted"/>
<comment type="caution">
    <text evidence="2">The sequence shown here is derived from an EMBL/GenBank/DDBJ whole genome shotgun (WGS) entry which is preliminary data.</text>
</comment>
<evidence type="ECO:0000313" key="3">
    <source>
        <dbReference type="Proteomes" id="UP001629288"/>
    </source>
</evidence>
<gene>
    <name evidence="2" type="ORF">PQR00_08650</name>
</gene>
<name>A0ABW9C1F3_9BURK</name>
<sequence length="1479" mass="156957">MSDAPNIGRRGGLDARIPLALLPVRIETRFIDSTDGPELLVRIYPDQISVDAHEAELTAGEIVDARTYWGVVWRAGTVPPNDDPIRTAWSVLVSKYHAPRAAWIVRQTTPTNLAARPPAPTPEGQDPVPPPVFPTPPTRSTSWNRAARTVLLPDAWTVVAQHAGGTIVRHGAPIQADLAVTLDPSGAGAFPTGSTVDAGMQWMVDFDVAVSAGMALRIPLDVTTRATGFDAVFVYGMRNEGDSTGDLQSLIDAHHYSDGLSFVPQGSPTKNTPDVSSAWTINESTVSYAVEQLPTPPVNPQTDAARMTSALGFASSAGTFDRIAHGTDYGGRNGTDMLTALWPATLGYFLQQMMAPTFSYDQIDVGRRWALDHVIARGPLAAIRTGKTPYAVLPVTALRFYPRQEQAIGSAAFEPQLVAFLQRLLAAWTTSVDGAPHIGAGNPDQDLLHVLGMDASSMHFDGREILGQNFLTNWQIFAGIPDVVRADWWAIQAALAREAVTTYGSSLWNPFVLGCGANYDQFEIRYHTVTDAPLSETAPLNADAEVGAAKMNYIDWLRTASSDAVTFEQYPGGTPPTALLYKLLRQSLLREYADIASRREIADGRLTFEAAREPELVNVAQLAPTTTALNVLARPMPDHPTLTWAEFLVQVDATPSSPYARLGELRDSLTRLASLPTAELDRLFTETLDLCSHRLDAWLTGVVTAILQRTRLQAPTGLHVGAYGWVENVRPASPRQPITGIELEAVARLDASRASRMKATTAPLPVPQQPQVDNGGYIHAPSHAQAAAAAVLRAGYMSHKGATTEPLLSIDLSSKRVSRALWTLDGVRGGQRLSALLGYRFEAELDARDLQIYVQPFRDRFPMMGSDLTPTDPGAEAVGASDVVDALALRAAFDANQLAVGGDWGPGLPPPGSADQLTIVTLLAELDDIMDAVSDLSVSEAVFQVMRGNFERAGGLLDAVTKGSYAPAPQVIDTQRSGIDITHRVIGLLAGIPAVAPGWSTVSTHARAAMEPVLDAWVGTLLPDPTLVRCTVSHTDSIGTVTTNVVSLRDLDIGPLDFLAIADADGTPQRSELEERIRYHAALAPDIGSVTIAYASTGLPVGSVTFPDALVAARAVRALVGGARAVQPNDLCETSVDPARAGGGVVLAELQGRLTSALGQFDAALASIQSALAGLPAAPDPARATLLACSAYGIGGAIPATSSGPDVALALRATAVIAEMKKRRAAITAMPNATAADAVAIAKTLFGGTIVVLPRCTAPNAAILKAAFAASGSLLPSTAVDAPGAWIQQLTHVRPGIARLDAALTLAELLAGFEPPPFTFAQLPTVVNDRWLALPLDPAAPAPGSGRVALAALASGNLATAADFSGLVFDEWPERIPASKQSAAASFHYEEPKSRAPQALLLAVCPDARPAWDDELLRATLQETLQLAKIRTVDLASMIDLGQILPALYVPMNLQQATIATRFRMTAIEVENYRAIPPS</sequence>
<dbReference type="RefSeq" id="WP_408128282.1">
    <property type="nucleotide sequence ID" value="NZ_JAQQDH010000002.1"/>
</dbReference>
<reference evidence="2 3" key="1">
    <citation type="journal article" date="2024" name="Chem. Sci.">
        <title>Discovery of megapolipeptins by genome mining of a Burkholderiales bacteria collection.</title>
        <authorList>
            <person name="Paulo B.S."/>
            <person name="Recchia M.J.J."/>
            <person name="Lee S."/>
            <person name="Fergusson C.H."/>
            <person name="Romanowski S.B."/>
            <person name="Hernandez A."/>
            <person name="Krull N."/>
            <person name="Liu D.Y."/>
            <person name="Cavanagh H."/>
            <person name="Bos A."/>
            <person name="Gray C.A."/>
            <person name="Murphy B.T."/>
            <person name="Linington R.G."/>
            <person name="Eustaquio A.S."/>
        </authorList>
    </citation>
    <scope>NUCLEOTIDE SEQUENCE [LARGE SCALE GENOMIC DNA]</scope>
    <source>
        <strain evidence="2 3">RL17-379-BIB-C</strain>
    </source>
</reference>